<protein>
    <submittedName>
        <fullName evidence="2">Nucleotidyltransferase DUF2204</fullName>
    </submittedName>
</protein>
<dbReference type="InterPro" id="IPR045792">
    <property type="entry name" value="DUF6036"/>
</dbReference>
<dbReference type="Proteomes" id="UP000283387">
    <property type="component" value="Unassembled WGS sequence"/>
</dbReference>
<dbReference type="RefSeq" id="WP_245995034.1">
    <property type="nucleotide sequence ID" value="NZ_RAPN01000004.1"/>
</dbReference>
<sequence length="167" mass="19436">MMQNNWDEKISTFIQLASKHKVQMIMVGGGAVNFHGYQRHSADVDFWISTKDENLKNLLLVFKEMGYEIDDFPKEVKEKRQNISVQFSPTDLDLELITNFSINKSFEQAFKDSVVACIEGTEVQKWNVLSYEDLITSKIKAGRPKDFLDIQQLNSIRNRSEHKGFRR</sequence>
<dbReference type="Pfam" id="PF19502">
    <property type="entry name" value="DUF6036"/>
    <property type="match status" value="1"/>
</dbReference>
<accession>A0A419VW69</accession>
<gene>
    <name evidence="2" type="ORF">BC643_4098</name>
</gene>
<evidence type="ECO:0000259" key="1">
    <source>
        <dbReference type="Pfam" id="PF19502"/>
    </source>
</evidence>
<dbReference type="EMBL" id="RAPN01000004">
    <property type="protein sequence ID" value="RKD86407.1"/>
    <property type="molecule type" value="Genomic_DNA"/>
</dbReference>
<proteinExistence type="predicted"/>
<organism evidence="2 3">
    <name type="scientific">Mangrovibacterium diazotrophicum</name>
    <dbReference type="NCBI Taxonomy" id="1261403"/>
    <lineage>
        <taxon>Bacteria</taxon>
        <taxon>Pseudomonadati</taxon>
        <taxon>Bacteroidota</taxon>
        <taxon>Bacteroidia</taxon>
        <taxon>Marinilabiliales</taxon>
        <taxon>Prolixibacteraceae</taxon>
        <taxon>Mangrovibacterium</taxon>
    </lineage>
</organism>
<evidence type="ECO:0000313" key="2">
    <source>
        <dbReference type="EMBL" id="RKD86407.1"/>
    </source>
</evidence>
<dbReference type="GO" id="GO:0016740">
    <property type="term" value="F:transferase activity"/>
    <property type="evidence" value="ECO:0007669"/>
    <property type="project" value="UniProtKB-KW"/>
</dbReference>
<comment type="caution">
    <text evidence="2">The sequence shown here is derived from an EMBL/GenBank/DDBJ whole genome shotgun (WGS) entry which is preliminary data.</text>
</comment>
<dbReference type="InterPro" id="IPR043519">
    <property type="entry name" value="NT_sf"/>
</dbReference>
<evidence type="ECO:0000313" key="3">
    <source>
        <dbReference type="Proteomes" id="UP000283387"/>
    </source>
</evidence>
<dbReference type="SUPFAM" id="SSF81301">
    <property type="entry name" value="Nucleotidyltransferase"/>
    <property type="match status" value="1"/>
</dbReference>
<name>A0A419VW69_9BACT</name>
<reference evidence="2 3" key="1">
    <citation type="submission" date="2018-09" db="EMBL/GenBank/DDBJ databases">
        <title>Genomic Encyclopedia of Archaeal and Bacterial Type Strains, Phase II (KMG-II): from individual species to whole genera.</title>
        <authorList>
            <person name="Goeker M."/>
        </authorList>
    </citation>
    <scope>NUCLEOTIDE SEQUENCE [LARGE SCALE GENOMIC DNA]</scope>
    <source>
        <strain evidence="2 3">DSM 27148</strain>
    </source>
</reference>
<keyword evidence="2" id="KW-0808">Transferase</keyword>
<feature type="domain" description="DUF6036" evidence="1">
    <location>
        <begin position="17"/>
        <end position="152"/>
    </location>
</feature>
<dbReference type="Gene3D" id="3.30.460.40">
    <property type="match status" value="1"/>
</dbReference>
<keyword evidence="3" id="KW-1185">Reference proteome</keyword>
<dbReference type="AlphaFoldDB" id="A0A419VW69"/>